<keyword evidence="3" id="KW-1185">Reference proteome</keyword>
<dbReference type="Gene3D" id="2.60.40.10">
    <property type="entry name" value="Immunoglobulins"/>
    <property type="match status" value="1"/>
</dbReference>
<reference evidence="3" key="1">
    <citation type="submission" date="2011-06" db="EMBL/GenBank/DDBJ databases">
        <authorList>
            <consortium name="US DOE Joint Genome Institute (JGI-PGF)"/>
            <person name="Lucas S."/>
            <person name="Han J."/>
            <person name="Lapidus A."/>
            <person name="Cheng J.-F."/>
            <person name="Goodwin L."/>
            <person name="Pitluck S."/>
            <person name="Peters L."/>
            <person name="Land M.L."/>
            <person name="Hauser L."/>
            <person name="Vogl K."/>
            <person name="Liu Z."/>
            <person name="Overmann J."/>
            <person name="Frigaard N.-U."/>
            <person name="Bryant D.A."/>
            <person name="Woyke T.J."/>
        </authorList>
    </citation>
    <scope>NUCLEOTIDE SEQUENCE [LARGE SCALE GENOMIC DNA]</scope>
    <source>
        <strain evidence="3">970</strain>
    </source>
</reference>
<organism evidence="2 3">
    <name type="scientific">Thiorhodovibrio frisius</name>
    <dbReference type="NCBI Taxonomy" id="631362"/>
    <lineage>
        <taxon>Bacteria</taxon>
        <taxon>Pseudomonadati</taxon>
        <taxon>Pseudomonadota</taxon>
        <taxon>Gammaproteobacteria</taxon>
        <taxon>Chromatiales</taxon>
        <taxon>Chromatiaceae</taxon>
        <taxon>Thiorhodovibrio</taxon>
    </lineage>
</organism>
<evidence type="ECO:0000259" key="1">
    <source>
        <dbReference type="PROSITE" id="PS50093"/>
    </source>
</evidence>
<dbReference type="SUPFAM" id="SSF49299">
    <property type="entry name" value="PKD domain"/>
    <property type="match status" value="1"/>
</dbReference>
<proteinExistence type="predicted"/>
<dbReference type="Proteomes" id="UP000002964">
    <property type="component" value="Unassembled WGS sequence"/>
</dbReference>
<dbReference type="InterPro" id="IPR013783">
    <property type="entry name" value="Ig-like_fold"/>
</dbReference>
<dbReference type="AlphaFoldDB" id="H8YWZ0"/>
<dbReference type="RefSeq" id="WP_009147051.1">
    <property type="nucleotide sequence ID" value="NZ_CP121471.1"/>
</dbReference>
<protein>
    <recommendedName>
        <fullName evidence="1">PKD domain-containing protein</fullName>
    </recommendedName>
</protein>
<dbReference type="CDD" id="cd00146">
    <property type="entry name" value="PKD"/>
    <property type="match status" value="1"/>
</dbReference>
<dbReference type="InterPro" id="IPR000601">
    <property type="entry name" value="PKD_dom"/>
</dbReference>
<accession>H8YWZ0</accession>
<reference evidence="2 3" key="2">
    <citation type="submission" date="2011-11" db="EMBL/GenBank/DDBJ databases">
        <authorList>
            <consortium name="US DOE Joint Genome Institute"/>
            <person name="Lucas S."/>
            <person name="Han J."/>
            <person name="Lapidus A."/>
            <person name="Cheng J.-F."/>
            <person name="Goodwin L."/>
            <person name="Pitluck S."/>
            <person name="Peters L."/>
            <person name="Ovchinnikova G."/>
            <person name="Zhang X."/>
            <person name="Detter J.C."/>
            <person name="Han C."/>
            <person name="Tapia R."/>
            <person name="Land M."/>
            <person name="Hauser L."/>
            <person name="Kyrpides N."/>
            <person name="Ivanova N."/>
            <person name="Pagani I."/>
            <person name="Vogl K."/>
            <person name="Liu Z."/>
            <person name="Overmann J."/>
            <person name="Frigaard N.-U."/>
            <person name="Bryant D."/>
            <person name="Woyke T."/>
        </authorList>
    </citation>
    <scope>NUCLEOTIDE SEQUENCE [LARGE SCALE GENOMIC DNA]</scope>
    <source>
        <strain evidence="2 3">970</strain>
    </source>
</reference>
<gene>
    <name evidence="2" type="ORF">Thi970DRAFT_00612</name>
</gene>
<dbReference type="EMBL" id="JH603168">
    <property type="protein sequence ID" value="EIC22966.1"/>
    <property type="molecule type" value="Genomic_DNA"/>
</dbReference>
<dbReference type="PROSITE" id="PS50093">
    <property type="entry name" value="PKD"/>
    <property type="match status" value="1"/>
</dbReference>
<dbReference type="InterPro" id="IPR035986">
    <property type="entry name" value="PKD_dom_sf"/>
</dbReference>
<dbReference type="HOGENOM" id="CLU_1554594_0_0_6"/>
<dbReference type="OrthoDB" id="9813840at2"/>
<evidence type="ECO:0000313" key="3">
    <source>
        <dbReference type="Proteomes" id="UP000002964"/>
    </source>
</evidence>
<evidence type="ECO:0000313" key="2">
    <source>
        <dbReference type="EMBL" id="EIC22966.1"/>
    </source>
</evidence>
<feature type="domain" description="PKD" evidence="1">
    <location>
        <begin position="26"/>
        <end position="83"/>
    </location>
</feature>
<sequence>MAWISYPFYTLALAAADPGADALAFWEIDWGDGFVLTITGDQTQATHVYTTAGNWNITVRAGDEDGEYPAPQSIQVESVASAARAVKFTAEQGASQDSGLTKALERVKRTDPATSTQALASSNRLSGLALPSCPERNQRRVARDLCKRLRPPGRKGRGVVMRSRCFYSRRRQ</sequence>
<name>H8YWZ0_9GAMM</name>